<organism evidence="1 2">
    <name type="scientific">Candidatus Paraprevotella stercoravium</name>
    <dbReference type="NCBI Taxonomy" id="2838725"/>
    <lineage>
        <taxon>Bacteria</taxon>
        <taxon>Pseudomonadati</taxon>
        <taxon>Bacteroidota</taxon>
        <taxon>Bacteroidia</taxon>
        <taxon>Bacteroidales</taxon>
        <taxon>Prevotellaceae</taxon>
        <taxon>Paraprevotella</taxon>
    </lineage>
</organism>
<reference evidence="1" key="2">
    <citation type="submission" date="2021-04" db="EMBL/GenBank/DDBJ databases">
        <authorList>
            <person name="Gilroy R."/>
        </authorList>
    </citation>
    <scope>NUCLEOTIDE SEQUENCE</scope>
    <source>
        <strain evidence="1">G3-2149</strain>
    </source>
</reference>
<gene>
    <name evidence="1" type="ORF">H9789_02520</name>
</gene>
<comment type="caution">
    <text evidence="1">The sequence shown here is derived from an EMBL/GenBank/DDBJ whole genome shotgun (WGS) entry which is preliminary data.</text>
</comment>
<dbReference type="Proteomes" id="UP000823865">
    <property type="component" value="Unassembled WGS sequence"/>
</dbReference>
<dbReference type="PROSITE" id="PS51257">
    <property type="entry name" value="PROKAR_LIPOPROTEIN"/>
    <property type="match status" value="1"/>
</dbReference>
<name>A0A9E2L608_9BACT</name>
<reference evidence="1" key="1">
    <citation type="journal article" date="2021" name="PeerJ">
        <title>Extensive microbial diversity within the chicken gut microbiome revealed by metagenomics and culture.</title>
        <authorList>
            <person name="Gilroy R."/>
            <person name="Ravi A."/>
            <person name="Getino M."/>
            <person name="Pursley I."/>
            <person name="Horton D.L."/>
            <person name="Alikhan N.F."/>
            <person name="Baker D."/>
            <person name="Gharbi K."/>
            <person name="Hall N."/>
            <person name="Watson M."/>
            <person name="Adriaenssens E.M."/>
            <person name="Foster-Nyarko E."/>
            <person name="Jarju S."/>
            <person name="Secka A."/>
            <person name="Antonio M."/>
            <person name="Oren A."/>
            <person name="Chaudhuri R.R."/>
            <person name="La Ragione R."/>
            <person name="Hildebrand F."/>
            <person name="Pallen M.J."/>
        </authorList>
    </citation>
    <scope>NUCLEOTIDE SEQUENCE</scope>
    <source>
        <strain evidence="1">G3-2149</strain>
    </source>
</reference>
<proteinExistence type="predicted"/>
<dbReference type="EMBL" id="JAHLFU010000046">
    <property type="protein sequence ID" value="MBU3852704.1"/>
    <property type="molecule type" value="Genomic_DNA"/>
</dbReference>
<protein>
    <submittedName>
        <fullName evidence="1">DUF4878 domain-containing protein</fullName>
    </submittedName>
</protein>
<sequence length="132" mass="14847">MKISRLFVAISVVLCVCLGVLSCKKEAPEDAAAQMALTCYQHLIAEEYDAYLQAMVDYEHMPASYREELKALLAQYVRKEITERGGFSNVTVNSDTIIGTRANVFLQLKFKDGSTEEISVPMIYDGNVWKLQ</sequence>
<dbReference type="Gene3D" id="3.10.450.50">
    <property type="match status" value="1"/>
</dbReference>
<evidence type="ECO:0000313" key="1">
    <source>
        <dbReference type="EMBL" id="MBU3852704.1"/>
    </source>
</evidence>
<evidence type="ECO:0000313" key="2">
    <source>
        <dbReference type="Proteomes" id="UP000823865"/>
    </source>
</evidence>
<accession>A0A9E2L608</accession>
<dbReference type="AlphaFoldDB" id="A0A9E2L608"/>